<dbReference type="SUPFAM" id="SSF55144">
    <property type="entry name" value="LigT-like"/>
    <property type="match status" value="1"/>
</dbReference>
<dbReference type="RefSeq" id="WP_048640163.1">
    <property type="nucleotide sequence ID" value="NZ_CAXBGM010000085.1"/>
</dbReference>
<organism evidence="1 2">
    <name type="scientific">Cyclobacterium amurskyense</name>
    <dbReference type="NCBI Taxonomy" id="320787"/>
    <lineage>
        <taxon>Bacteria</taxon>
        <taxon>Pseudomonadati</taxon>
        <taxon>Bacteroidota</taxon>
        <taxon>Cytophagia</taxon>
        <taxon>Cytophagales</taxon>
        <taxon>Cyclobacteriaceae</taxon>
        <taxon>Cyclobacterium</taxon>
    </lineage>
</organism>
<accession>A0A0H4P699</accession>
<sequence length="228" mass="26716">MDLRNHYKKLHSSALSSINKEGFNYDKELDNPSDLRRGLTLLIRPNKKIKEAFELFIHQAREVLPDQYFYSVDDIHVTVMPIVSCYSGFSMEGIEIDRYDEIIQKALRGVREFKLDFTGVFASASCLIIKGYPVNGYLEHFRQNLRNAFSGAKLEQSLDKRYKLVTAHSTVVRFKQPIKDKKKVIELVKAFSDFEFGCQSFEQLEFVYNDWYQRKSIVQLLKSYNLKQ</sequence>
<dbReference type="KEGG" id="camu:CA2015_0162"/>
<name>A0A0H4P699_9BACT</name>
<reference evidence="1 2" key="1">
    <citation type="submission" date="2015-07" db="EMBL/GenBank/DDBJ databases">
        <authorList>
            <person name="Kim K.M."/>
        </authorList>
    </citation>
    <scope>NUCLEOTIDE SEQUENCE [LARGE SCALE GENOMIC DNA]</scope>
    <source>
        <strain evidence="1 2">KCTC 12363</strain>
    </source>
</reference>
<evidence type="ECO:0000313" key="1">
    <source>
        <dbReference type="EMBL" id="AKP49644.1"/>
    </source>
</evidence>
<dbReference type="Proteomes" id="UP000036520">
    <property type="component" value="Chromosome"/>
</dbReference>
<proteinExistence type="predicted"/>
<dbReference type="OrthoDB" id="2326088at2"/>
<evidence type="ECO:0008006" key="3">
    <source>
        <dbReference type="Google" id="ProtNLM"/>
    </source>
</evidence>
<keyword evidence="2" id="KW-1185">Reference proteome</keyword>
<dbReference type="PATRIC" id="fig|320787.5.peg.178"/>
<dbReference type="AlphaFoldDB" id="A0A0H4P699"/>
<gene>
    <name evidence="1" type="ORF">CA2015_0162</name>
</gene>
<protein>
    <recommendedName>
        <fullName evidence="3">Mutarotase</fullName>
    </recommendedName>
</protein>
<dbReference type="Gene3D" id="3.90.1140.10">
    <property type="entry name" value="Cyclic phosphodiesterase"/>
    <property type="match status" value="1"/>
</dbReference>
<dbReference type="EMBL" id="CP012040">
    <property type="protein sequence ID" value="AKP49644.1"/>
    <property type="molecule type" value="Genomic_DNA"/>
</dbReference>
<dbReference type="InterPro" id="IPR009097">
    <property type="entry name" value="Cyclic_Pdiesterase"/>
</dbReference>
<evidence type="ECO:0000313" key="2">
    <source>
        <dbReference type="Proteomes" id="UP000036520"/>
    </source>
</evidence>
<dbReference type="STRING" id="320787.CA2015_0162"/>